<dbReference type="SFLD" id="SFLDS00003">
    <property type="entry name" value="Haloacid_Dehalogenase"/>
    <property type="match status" value="1"/>
</dbReference>
<dbReference type="InterPro" id="IPR036412">
    <property type="entry name" value="HAD-like_sf"/>
</dbReference>
<keyword evidence="2" id="KW-1185">Reference proteome</keyword>
<dbReference type="Gene3D" id="1.10.150.240">
    <property type="entry name" value="Putative phosphatase, domain 2"/>
    <property type="match status" value="1"/>
</dbReference>
<dbReference type="PANTHER" id="PTHR43611">
    <property type="entry name" value="ALPHA-D-GLUCOSE 1-PHOSPHATE PHOSPHATASE"/>
    <property type="match status" value="1"/>
</dbReference>
<dbReference type="NCBIfam" id="TIGR01509">
    <property type="entry name" value="HAD-SF-IA-v3"/>
    <property type="match status" value="1"/>
</dbReference>
<dbReference type="Gene3D" id="3.40.50.1000">
    <property type="entry name" value="HAD superfamily/HAD-like"/>
    <property type="match status" value="1"/>
</dbReference>
<protein>
    <submittedName>
        <fullName evidence="1">Haloacid dehalogenase superfamily protein, subfamily IA, variant 3 with third motif having DD or ED</fullName>
    </submittedName>
</protein>
<dbReference type="InterPro" id="IPR023198">
    <property type="entry name" value="PGP-like_dom2"/>
</dbReference>
<dbReference type="InterPro" id="IPR006439">
    <property type="entry name" value="HAD-SF_hydro_IA"/>
</dbReference>
<dbReference type="eggNOG" id="COG1011">
    <property type="taxonomic scope" value="Bacteria"/>
</dbReference>
<accession>G8QRT6</accession>
<dbReference type="RefSeq" id="WP_014269718.1">
    <property type="nucleotide sequence ID" value="NC_016633.1"/>
</dbReference>
<evidence type="ECO:0000313" key="2">
    <source>
        <dbReference type="Proteomes" id="UP000005632"/>
    </source>
</evidence>
<dbReference type="SUPFAM" id="SSF56784">
    <property type="entry name" value="HAD-like"/>
    <property type="match status" value="1"/>
</dbReference>
<dbReference type="InterPro" id="IPR023214">
    <property type="entry name" value="HAD_sf"/>
</dbReference>
<dbReference type="SFLD" id="SFLDG01129">
    <property type="entry name" value="C1.5:_HAD__Beta-PGM__Phosphata"/>
    <property type="match status" value="1"/>
</dbReference>
<proteinExistence type="predicted"/>
<dbReference type="STRING" id="158190.SpiGrapes_1045"/>
<organism evidence="1 2">
    <name type="scientific">Sphaerochaeta pleomorpha (strain ATCC BAA-1885 / DSM 22778 / Grapes)</name>
    <dbReference type="NCBI Taxonomy" id="158190"/>
    <lineage>
        <taxon>Bacteria</taxon>
        <taxon>Pseudomonadati</taxon>
        <taxon>Spirochaetota</taxon>
        <taxon>Spirochaetia</taxon>
        <taxon>Spirochaetales</taxon>
        <taxon>Sphaerochaetaceae</taxon>
        <taxon>Sphaerochaeta</taxon>
    </lineage>
</organism>
<dbReference type="AlphaFoldDB" id="G8QRT6"/>
<evidence type="ECO:0000313" key="1">
    <source>
        <dbReference type="EMBL" id="AEV28869.1"/>
    </source>
</evidence>
<sequence length="294" mass="33414">MFDICCEAFSSSCLLLPSFEQRLASEKIPLGKFPLQTGNLPMNRCLLFSDKQEILDEAKRMGYGTFGVGTSLKADYCADSLEDESVYRPLFTSWSDKTEGCTLFIFDMGNVVIKNIHMLKKVARKWHLNEKEFIEDYQSYNSPMMDGFISTSDYWGHVKHKFGITVEGEPFAQEFTPVFNEEMVALLKRLSKEGKRVVCGSNTFAPHWEIIERMGALALFDKAYASHEMGVSKPARQFFEYILEKEGCKASKAYFIDDYEENIESASKLGIKCLLYVDGYAKSASEKLNEVFGS</sequence>
<dbReference type="KEGG" id="sgp:SpiGrapes_1045"/>
<dbReference type="Proteomes" id="UP000005632">
    <property type="component" value="Chromosome"/>
</dbReference>
<dbReference type="PANTHER" id="PTHR43611:SF3">
    <property type="entry name" value="FLAVIN MONONUCLEOTIDE HYDROLASE 1, CHLOROPLATIC"/>
    <property type="match status" value="1"/>
</dbReference>
<reference evidence="1 2" key="1">
    <citation type="submission" date="2011-11" db="EMBL/GenBank/DDBJ databases">
        <title>Complete sequence of Spirochaeta sp. grapes.</title>
        <authorList>
            <consortium name="US DOE Joint Genome Institute"/>
            <person name="Lucas S."/>
            <person name="Han J."/>
            <person name="Lapidus A."/>
            <person name="Cheng J.-F."/>
            <person name="Goodwin L."/>
            <person name="Pitluck S."/>
            <person name="Peters L."/>
            <person name="Ovchinnikova G."/>
            <person name="Munk A.C."/>
            <person name="Detter J.C."/>
            <person name="Han C."/>
            <person name="Tapia R."/>
            <person name="Land M."/>
            <person name="Hauser L."/>
            <person name="Kyrpides N."/>
            <person name="Ivanova N."/>
            <person name="Pagani I."/>
            <person name="Ritalahtilisa K."/>
            <person name="Loeffler F."/>
            <person name="Woyke T."/>
        </authorList>
    </citation>
    <scope>NUCLEOTIDE SEQUENCE [LARGE SCALE GENOMIC DNA]</scope>
    <source>
        <strain evidence="2">ATCC BAA-1885 / DSM 22778 / Grapes</strain>
    </source>
</reference>
<dbReference type="HOGENOM" id="CLU_946300_0_0_12"/>
<dbReference type="Pfam" id="PF00702">
    <property type="entry name" value="Hydrolase"/>
    <property type="match status" value="1"/>
</dbReference>
<name>G8QRT6_SPHPG</name>
<dbReference type="OrthoDB" id="359207at2"/>
<gene>
    <name evidence="1" type="ordered locus">SpiGrapes_1045</name>
</gene>
<dbReference type="EMBL" id="CP003155">
    <property type="protein sequence ID" value="AEV28869.1"/>
    <property type="molecule type" value="Genomic_DNA"/>
</dbReference>